<comment type="caution">
    <text evidence="4">The sequence shown here is derived from an EMBL/GenBank/DDBJ whole genome shotgun (WGS) entry which is preliminary data.</text>
</comment>
<reference evidence="4 5" key="1">
    <citation type="submission" date="2019-07" db="EMBL/GenBank/DDBJ databases">
        <title>Microbispora hainanensis DSM 45428.</title>
        <authorList>
            <person name="Thawai C."/>
        </authorList>
    </citation>
    <scope>NUCLEOTIDE SEQUENCE [LARGE SCALE GENOMIC DNA]</scope>
    <source>
        <strain evidence="4 5">DSM 45428</strain>
    </source>
</reference>
<dbReference type="Pfam" id="PF00905">
    <property type="entry name" value="Transpeptidase"/>
    <property type="match status" value="1"/>
</dbReference>
<dbReference type="AlphaFoldDB" id="A0A544YPR7"/>
<dbReference type="SUPFAM" id="SSF54427">
    <property type="entry name" value="NTF2-like"/>
    <property type="match status" value="1"/>
</dbReference>
<dbReference type="InterPro" id="IPR032710">
    <property type="entry name" value="NTF2-like_dom_sf"/>
</dbReference>
<dbReference type="GO" id="GO:0071972">
    <property type="term" value="F:peptidoglycan L,D-transpeptidase activity"/>
    <property type="evidence" value="ECO:0007669"/>
    <property type="project" value="TreeGrafter"/>
</dbReference>
<dbReference type="Proteomes" id="UP000316541">
    <property type="component" value="Unassembled WGS sequence"/>
</dbReference>
<dbReference type="SUPFAM" id="SSF56601">
    <property type="entry name" value="beta-lactamase/transpeptidase-like"/>
    <property type="match status" value="1"/>
</dbReference>
<dbReference type="EMBL" id="VIRM01000030">
    <property type="protein sequence ID" value="TQS18736.1"/>
    <property type="molecule type" value="Genomic_DNA"/>
</dbReference>
<feature type="region of interest" description="Disordered" evidence="1">
    <location>
        <begin position="36"/>
        <end position="78"/>
    </location>
</feature>
<dbReference type="RefSeq" id="WP_142621396.1">
    <property type="nucleotide sequence ID" value="NZ_VIRM01000030.1"/>
</dbReference>
<evidence type="ECO:0000259" key="3">
    <source>
        <dbReference type="Pfam" id="PF05223"/>
    </source>
</evidence>
<dbReference type="InterPro" id="IPR012338">
    <property type="entry name" value="Beta-lactam/transpept-like"/>
</dbReference>
<proteinExistence type="predicted"/>
<dbReference type="Gene3D" id="3.10.450.100">
    <property type="entry name" value="NTF2-like, domain 1"/>
    <property type="match status" value="1"/>
</dbReference>
<evidence type="ECO:0000256" key="1">
    <source>
        <dbReference type="SAM" id="MobiDB-lite"/>
    </source>
</evidence>
<name>A0A544YPR7_9ACTN</name>
<dbReference type="Gene3D" id="3.40.710.10">
    <property type="entry name" value="DD-peptidase/beta-lactamase superfamily"/>
    <property type="match status" value="1"/>
</dbReference>
<dbReference type="InterPro" id="IPR050515">
    <property type="entry name" value="Beta-lactam/transpept"/>
</dbReference>
<protein>
    <submittedName>
        <fullName evidence="4">Cell division protein FtsI</fullName>
    </submittedName>
</protein>
<organism evidence="4 5">
    <name type="scientific">Microbispora hainanensis</name>
    <dbReference type="NCBI Taxonomy" id="568844"/>
    <lineage>
        <taxon>Bacteria</taxon>
        <taxon>Bacillati</taxon>
        <taxon>Actinomycetota</taxon>
        <taxon>Actinomycetes</taxon>
        <taxon>Streptosporangiales</taxon>
        <taxon>Streptosporangiaceae</taxon>
        <taxon>Microbispora</taxon>
    </lineage>
</organism>
<gene>
    <name evidence="4" type="ORF">FLX08_23595</name>
</gene>
<dbReference type="PANTHER" id="PTHR30627:SF2">
    <property type="entry name" value="PEPTIDOGLYCAN D,D-TRANSPEPTIDASE MRDA"/>
    <property type="match status" value="1"/>
</dbReference>
<dbReference type="GO" id="GO:0005886">
    <property type="term" value="C:plasma membrane"/>
    <property type="evidence" value="ECO:0007669"/>
    <property type="project" value="TreeGrafter"/>
</dbReference>
<dbReference type="GO" id="GO:0008658">
    <property type="term" value="F:penicillin binding"/>
    <property type="evidence" value="ECO:0007669"/>
    <property type="project" value="InterPro"/>
</dbReference>
<keyword evidence="4" id="KW-0131">Cell cycle</keyword>
<evidence type="ECO:0000259" key="2">
    <source>
        <dbReference type="Pfam" id="PF00905"/>
    </source>
</evidence>
<dbReference type="InterPro" id="IPR007887">
    <property type="entry name" value="MecA_N"/>
</dbReference>
<feature type="domain" description="NTF2-like N-terminal transpeptidase" evidence="3">
    <location>
        <begin position="75"/>
        <end position="183"/>
    </location>
</feature>
<accession>A0A544YPR7</accession>
<dbReference type="GO" id="GO:0071555">
    <property type="term" value="P:cell wall organization"/>
    <property type="evidence" value="ECO:0007669"/>
    <property type="project" value="TreeGrafter"/>
</dbReference>
<dbReference type="Pfam" id="PF05223">
    <property type="entry name" value="MecA_N"/>
    <property type="match status" value="1"/>
</dbReference>
<dbReference type="GO" id="GO:0046677">
    <property type="term" value="P:response to antibiotic"/>
    <property type="evidence" value="ECO:0007669"/>
    <property type="project" value="InterPro"/>
</dbReference>
<sequence>MRNRALLALVVVAAGIFVFGVAGLIVSGRQEASGDFVAAPRGTPTGAGPQTLQLRPDSSPEPSPEPSPESSPEGSPDQTAAAYFQAWVKSDYDAMRELVDEPPDDFADQHREFEDAALSKSLRITVGNLVRTGNETAEIPFTQERDEQDAGTWRFDSSLHLAVRDLTWKVVWTPSVLHPDIQPGGSLVRIEPDAGPLRPVTRGGREFPQNSGAEAYIDNLVNQGVAPTTGVAVGWALEVENPGMPAKTVLSYKPEKRPTGVRTTIDYATQAAAARALDGVQRGALVAVRPSTGEILAVADRLGGRAAFERKYPPGSTFKTITAAALLNNGLSPDSTVDCPGVYQIPFNRPIHNYKDENHGTVTLRQAFALSCNTTFARLTIERLNGDALVDQARAFGFGVPGENPGTSTCGSLGRPDNPDALAEDSFGQGTVEATPLCMALVAAAVESGEWRQARPLADEAPQGELLQSVSLPSNVAEGLRSMMSAVTVDGTAAGSELPPGVAGKTGTAEDGQGGQDHAWFIGYRGDLAFAVFVEHGGTGRGAAVPIAARFLKAL</sequence>
<evidence type="ECO:0000313" key="4">
    <source>
        <dbReference type="EMBL" id="TQS18736.1"/>
    </source>
</evidence>
<dbReference type="GO" id="GO:0051301">
    <property type="term" value="P:cell division"/>
    <property type="evidence" value="ECO:0007669"/>
    <property type="project" value="UniProtKB-KW"/>
</dbReference>
<feature type="region of interest" description="Disordered" evidence="1">
    <location>
        <begin position="495"/>
        <end position="514"/>
    </location>
</feature>
<feature type="compositionally biased region" description="Pro residues" evidence="1">
    <location>
        <begin position="59"/>
        <end position="69"/>
    </location>
</feature>
<dbReference type="InterPro" id="IPR001460">
    <property type="entry name" value="PCN-bd_Tpept"/>
</dbReference>
<keyword evidence="4" id="KW-0132">Cell division</keyword>
<evidence type="ECO:0000313" key="5">
    <source>
        <dbReference type="Proteomes" id="UP000316541"/>
    </source>
</evidence>
<dbReference type="PANTHER" id="PTHR30627">
    <property type="entry name" value="PEPTIDOGLYCAN D,D-TRANSPEPTIDASE"/>
    <property type="match status" value="1"/>
</dbReference>
<feature type="domain" description="Penicillin-binding protein transpeptidase" evidence="2">
    <location>
        <begin position="283"/>
        <end position="552"/>
    </location>
</feature>